<evidence type="ECO:0000313" key="1">
    <source>
        <dbReference type="EMBL" id="RZO76322.1"/>
    </source>
</evidence>
<dbReference type="PANTHER" id="PTHR22602">
    <property type="entry name" value="TRANSFERASE CAF17, MITOCHONDRIAL-RELATED"/>
    <property type="match status" value="1"/>
</dbReference>
<reference evidence="1 2" key="1">
    <citation type="submission" date="2019-02" db="EMBL/GenBank/DDBJ databases">
        <title>Prokaryotic population dynamics and viral predation in marine succession experiment using metagenomics: the confinement effect.</title>
        <authorList>
            <person name="Haro-Moreno J.M."/>
            <person name="Rodriguez-Valera F."/>
            <person name="Lopez-Perez M."/>
        </authorList>
    </citation>
    <scope>NUCLEOTIDE SEQUENCE [LARGE SCALE GENOMIC DNA]</scope>
    <source>
        <strain evidence="1">MED-G157</strain>
    </source>
</reference>
<comment type="caution">
    <text evidence="1">The sequence shown here is derived from an EMBL/GenBank/DDBJ whole genome shotgun (WGS) entry which is preliminary data.</text>
</comment>
<gene>
    <name evidence="1" type="ORF">EVA68_04515</name>
</gene>
<evidence type="ECO:0000313" key="2">
    <source>
        <dbReference type="Proteomes" id="UP000316199"/>
    </source>
</evidence>
<dbReference type="EMBL" id="SHAG01000013">
    <property type="protein sequence ID" value="RZO76322.1"/>
    <property type="molecule type" value="Genomic_DNA"/>
</dbReference>
<sequence length="264" mass="29693">MNRIVNLSQFGFLAVNGPDAKKFLQGYTTCDVHKISENNNLGAICNLKGRMVTNFRIALLEEGLLLRMHKNRVKETINFLSTYIIFSKVELKDVSYLWHCFGIIEESAHIINKGDIRLHVSDTRCEIWTKNKARDSTSMIDWATQDCAEGLAWIETETAERFLPQMFYLDKLGGLDFKKGCYLGQEIIARAEYLGNLKRRLHLFYSESSLNVGDEITIGNSKGNIVATGANIGLVIIANIHEEKLLARAPNGDPIELTPLNISA</sequence>
<dbReference type="AlphaFoldDB" id="A0A520S1H4"/>
<dbReference type="PANTHER" id="PTHR22602:SF0">
    <property type="entry name" value="TRANSFERASE CAF17, MITOCHONDRIAL-RELATED"/>
    <property type="match status" value="1"/>
</dbReference>
<dbReference type="Gene3D" id="3.30.70.1400">
    <property type="entry name" value="Aminomethyltransferase beta-barrel domains"/>
    <property type="match status" value="1"/>
</dbReference>
<dbReference type="SUPFAM" id="SSF103025">
    <property type="entry name" value="Folate-binding domain"/>
    <property type="match status" value="1"/>
</dbReference>
<dbReference type="Gene3D" id="2.40.30.160">
    <property type="match status" value="1"/>
</dbReference>
<dbReference type="Proteomes" id="UP000316199">
    <property type="component" value="Unassembled WGS sequence"/>
</dbReference>
<dbReference type="InterPro" id="IPR017703">
    <property type="entry name" value="YgfZ/GCV_T_CS"/>
</dbReference>
<protein>
    <submittedName>
        <fullName evidence="1">Folate-binding protein</fullName>
    </submittedName>
</protein>
<organism evidence="1 2">
    <name type="scientific">OM182 bacterium</name>
    <dbReference type="NCBI Taxonomy" id="2510334"/>
    <lineage>
        <taxon>Bacteria</taxon>
        <taxon>Pseudomonadati</taxon>
        <taxon>Pseudomonadota</taxon>
        <taxon>Gammaproteobacteria</taxon>
        <taxon>OMG group</taxon>
        <taxon>OM182 clade</taxon>
    </lineage>
</organism>
<dbReference type="InterPro" id="IPR045179">
    <property type="entry name" value="YgfZ/GcvT"/>
</dbReference>
<proteinExistence type="predicted"/>
<dbReference type="NCBIfam" id="TIGR03317">
    <property type="entry name" value="ygfZ_signature"/>
    <property type="match status" value="1"/>
</dbReference>
<name>A0A520S1H4_9GAMM</name>
<accession>A0A520S1H4</accession>
<dbReference type="GO" id="GO:0016226">
    <property type="term" value="P:iron-sulfur cluster assembly"/>
    <property type="evidence" value="ECO:0007669"/>
    <property type="project" value="TreeGrafter"/>
</dbReference>